<evidence type="ECO:0000313" key="2">
    <source>
        <dbReference type="Proteomes" id="UP000237347"/>
    </source>
</evidence>
<organism evidence="1 2">
    <name type="scientific">Quercus suber</name>
    <name type="common">Cork oak</name>
    <dbReference type="NCBI Taxonomy" id="58331"/>
    <lineage>
        <taxon>Eukaryota</taxon>
        <taxon>Viridiplantae</taxon>
        <taxon>Streptophyta</taxon>
        <taxon>Embryophyta</taxon>
        <taxon>Tracheophyta</taxon>
        <taxon>Spermatophyta</taxon>
        <taxon>Magnoliopsida</taxon>
        <taxon>eudicotyledons</taxon>
        <taxon>Gunneridae</taxon>
        <taxon>Pentapetalae</taxon>
        <taxon>rosids</taxon>
        <taxon>fabids</taxon>
        <taxon>Fagales</taxon>
        <taxon>Fagaceae</taxon>
        <taxon>Quercus</taxon>
    </lineage>
</organism>
<sequence>MSYVNFDNIDACKFDQIATHLVPCAKIHDLLFLLHGKRGQDFCTVFYSNLHITAHFFGKRNQNMKRDFTWSITSPSVAITGLRNTSLIEVEVKGHFKIKITVMPISKKLKKDSCVHNYGIT</sequence>
<proteinExistence type="predicted"/>
<keyword evidence="2" id="KW-1185">Reference proteome</keyword>
<evidence type="ECO:0000313" key="1">
    <source>
        <dbReference type="EMBL" id="KAK7845334.1"/>
    </source>
</evidence>
<reference evidence="1 2" key="1">
    <citation type="journal article" date="2018" name="Sci. Data">
        <title>The draft genome sequence of cork oak.</title>
        <authorList>
            <person name="Ramos A.M."/>
            <person name="Usie A."/>
            <person name="Barbosa P."/>
            <person name="Barros P.M."/>
            <person name="Capote T."/>
            <person name="Chaves I."/>
            <person name="Simoes F."/>
            <person name="Abreu I."/>
            <person name="Carrasquinho I."/>
            <person name="Faro C."/>
            <person name="Guimaraes J.B."/>
            <person name="Mendonca D."/>
            <person name="Nobrega F."/>
            <person name="Rodrigues L."/>
            <person name="Saibo N.J.M."/>
            <person name="Varela M.C."/>
            <person name="Egas C."/>
            <person name="Matos J."/>
            <person name="Miguel C.M."/>
            <person name="Oliveira M.M."/>
            <person name="Ricardo C.P."/>
            <person name="Goncalves S."/>
        </authorList>
    </citation>
    <scope>NUCLEOTIDE SEQUENCE [LARGE SCALE GENOMIC DNA]</scope>
    <source>
        <strain evidence="2">cv. HL8</strain>
    </source>
</reference>
<dbReference type="Proteomes" id="UP000237347">
    <property type="component" value="Unassembled WGS sequence"/>
</dbReference>
<accession>A0AAW0L199</accession>
<dbReference type="AlphaFoldDB" id="A0AAW0L199"/>
<protein>
    <submittedName>
        <fullName evidence="1">Uncharacterized protein</fullName>
    </submittedName>
</protein>
<comment type="caution">
    <text evidence="1">The sequence shown here is derived from an EMBL/GenBank/DDBJ whole genome shotgun (WGS) entry which is preliminary data.</text>
</comment>
<name>A0AAW0L199_QUESU</name>
<gene>
    <name evidence="1" type="ORF">CFP56_009677</name>
</gene>
<dbReference type="PANTHER" id="PTHR31656">
    <property type="entry name" value="ROOT CAP DOMAIN-CONTAINING PROTEIN"/>
    <property type="match status" value="1"/>
</dbReference>
<dbReference type="EMBL" id="PKMF04000172">
    <property type="protein sequence ID" value="KAK7845334.1"/>
    <property type="molecule type" value="Genomic_DNA"/>
</dbReference>